<gene>
    <name evidence="3" type="ORF">WR25_02061</name>
</gene>
<feature type="region of interest" description="Disordered" evidence="1">
    <location>
        <begin position="1"/>
        <end position="25"/>
    </location>
</feature>
<dbReference type="AlphaFoldDB" id="A0A2A2LL62"/>
<dbReference type="GO" id="GO:0003726">
    <property type="term" value="F:double-stranded RNA adenosine deaminase activity"/>
    <property type="evidence" value="ECO:0007669"/>
    <property type="project" value="TreeGrafter"/>
</dbReference>
<dbReference type="EMBL" id="LIAE01006622">
    <property type="protein sequence ID" value="PAV86880.1"/>
    <property type="molecule type" value="Genomic_DNA"/>
</dbReference>
<dbReference type="GO" id="GO:0006382">
    <property type="term" value="P:adenosine to inosine editing"/>
    <property type="evidence" value="ECO:0007669"/>
    <property type="project" value="TreeGrafter"/>
</dbReference>
<dbReference type="PANTHER" id="PTHR10910">
    <property type="entry name" value="EUKARYOTE SPECIFIC DSRNA BINDING PROTEIN"/>
    <property type="match status" value="1"/>
</dbReference>
<dbReference type="Proteomes" id="UP000218231">
    <property type="component" value="Unassembled WGS sequence"/>
</dbReference>
<dbReference type="GO" id="GO:0005730">
    <property type="term" value="C:nucleolus"/>
    <property type="evidence" value="ECO:0007669"/>
    <property type="project" value="TreeGrafter"/>
</dbReference>
<dbReference type="SMART" id="SM00552">
    <property type="entry name" value="ADEAMc"/>
    <property type="match status" value="1"/>
</dbReference>
<reference evidence="3 4" key="1">
    <citation type="journal article" date="2017" name="Curr. Biol.">
        <title>Genome architecture and evolution of a unichromosomal asexual nematode.</title>
        <authorList>
            <person name="Fradin H."/>
            <person name="Zegar C."/>
            <person name="Gutwein M."/>
            <person name="Lucas J."/>
            <person name="Kovtun M."/>
            <person name="Corcoran D."/>
            <person name="Baugh L.R."/>
            <person name="Kiontke K."/>
            <person name="Gunsalus K."/>
            <person name="Fitch D.H."/>
            <person name="Piano F."/>
        </authorList>
    </citation>
    <scope>NUCLEOTIDE SEQUENCE [LARGE SCALE GENOMIC DNA]</scope>
    <source>
        <strain evidence="3">PF1309</strain>
    </source>
</reference>
<organism evidence="3 4">
    <name type="scientific">Diploscapter pachys</name>
    <dbReference type="NCBI Taxonomy" id="2018661"/>
    <lineage>
        <taxon>Eukaryota</taxon>
        <taxon>Metazoa</taxon>
        <taxon>Ecdysozoa</taxon>
        <taxon>Nematoda</taxon>
        <taxon>Chromadorea</taxon>
        <taxon>Rhabditida</taxon>
        <taxon>Rhabditina</taxon>
        <taxon>Rhabditomorpha</taxon>
        <taxon>Rhabditoidea</taxon>
        <taxon>Rhabditidae</taxon>
        <taxon>Diploscapter</taxon>
    </lineage>
</organism>
<evidence type="ECO:0000313" key="3">
    <source>
        <dbReference type="EMBL" id="PAV86880.1"/>
    </source>
</evidence>
<proteinExistence type="predicted"/>
<feature type="domain" description="A to I editase" evidence="2">
    <location>
        <begin position="355"/>
        <end position="709"/>
    </location>
</feature>
<accession>A0A2A2LL62</accession>
<dbReference type="PROSITE" id="PS50141">
    <property type="entry name" value="A_DEAMIN_EDITASE"/>
    <property type="match status" value="1"/>
</dbReference>
<feature type="region of interest" description="Disordered" evidence="1">
    <location>
        <begin position="437"/>
        <end position="456"/>
    </location>
</feature>
<evidence type="ECO:0000313" key="4">
    <source>
        <dbReference type="Proteomes" id="UP000218231"/>
    </source>
</evidence>
<dbReference type="InterPro" id="IPR002466">
    <property type="entry name" value="A_deamin"/>
</dbReference>
<keyword evidence="4" id="KW-1185">Reference proteome</keyword>
<dbReference type="STRING" id="2018661.A0A2A2LL62"/>
<sequence>MQSSAPFPKTAKTDNGQSFGAPNDLPWYNPNAANINLASGAAPMPPSIANFHAAAGNIAPPTGHVDGSWVQFAHGQNADETLPEEIQTYMTEHKSNPISLFYEMYNKVKKEAPVFGEQWVVGEDKKYQYMLAIEIDGEMFYGRMHSTKKGSKQSCVNRALPKLFNLFKSVKKETPAKKEKENVDFTADIDMVDDEEDEMQSEQLPDKVKEMIARSGKNPITLFSELFTKVYKSVPDFAFRKVAGRRKDKPIQLYSCTIEMGEKTIEGKKRSTKKGAKTSCALFGLPVLCDAYGDEALSKSTAIEEPKNFQERLKKETYNLFLKLGTTNPLIYATENVISAFFLEDKSTGNVKLLSLATGTKAINGESLSLTGEAVTDCHAEILARRGLIRVFYNEIQKLSEGAESIFFMTKSGKLALKPDLSVHLFISSPPCGSARISFKPPKQPANGDAKKNDDAEMTEVNTEISAVGSDEKKAAPLPENSTDMKLRYKVDRGMGTILGDPEQRIQTFDGVMGGERLLTMSCSDKLTKWNLLGLQGALLSHLIEPVYMSSLVIGSRANTDHIRKVLFDRIAGFQATAPFSLHLVPIHFIEHTQDVSKANKYSAISMNWNATDDTVELIKTSSGTLPMEAGQSDISEVVPRLAKVKFVQLFKEAAAKLKRPCDVTSGSEYTAFKNLAKDYCANRDEFKKWVFKNKLGIWHQKPEDSKRFLVR</sequence>
<protein>
    <recommendedName>
        <fullName evidence="2">A to I editase domain-containing protein</fullName>
    </recommendedName>
</protein>
<dbReference type="GO" id="GO:0008251">
    <property type="term" value="F:tRNA-specific adenosine deaminase activity"/>
    <property type="evidence" value="ECO:0007669"/>
    <property type="project" value="TreeGrafter"/>
</dbReference>
<dbReference type="Pfam" id="PF02137">
    <property type="entry name" value="A_deamin"/>
    <property type="match status" value="1"/>
</dbReference>
<name>A0A2A2LL62_9BILA</name>
<dbReference type="Gene3D" id="3.30.160.20">
    <property type="match status" value="1"/>
</dbReference>
<evidence type="ECO:0000259" key="2">
    <source>
        <dbReference type="PROSITE" id="PS50141"/>
    </source>
</evidence>
<dbReference type="SUPFAM" id="SSF54768">
    <property type="entry name" value="dsRNA-binding domain-like"/>
    <property type="match status" value="2"/>
</dbReference>
<evidence type="ECO:0000256" key="1">
    <source>
        <dbReference type="SAM" id="MobiDB-lite"/>
    </source>
</evidence>
<dbReference type="PANTHER" id="PTHR10910:SF62">
    <property type="entry name" value="AT07585P-RELATED"/>
    <property type="match status" value="1"/>
</dbReference>
<dbReference type="OrthoDB" id="10268011at2759"/>
<dbReference type="GO" id="GO:0003725">
    <property type="term" value="F:double-stranded RNA binding"/>
    <property type="evidence" value="ECO:0007669"/>
    <property type="project" value="TreeGrafter"/>
</dbReference>
<dbReference type="GO" id="GO:0005737">
    <property type="term" value="C:cytoplasm"/>
    <property type="evidence" value="ECO:0007669"/>
    <property type="project" value="TreeGrafter"/>
</dbReference>
<dbReference type="GO" id="GO:0006396">
    <property type="term" value="P:RNA processing"/>
    <property type="evidence" value="ECO:0007669"/>
    <property type="project" value="InterPro"/>
</dbReference>
<comment type="caution">
    <text evidence="3">The sequence shown here is derived from an EMBL/GenBank/DDBJ whole genome shotgun (WGS) entry which is preliminary data.</text>
</comment>